<keyword evidence="2" id="KW-1185">Reference proteome</keyword>
<comment type="caution">
    <text evidence="1">The sequence shown here is derived from an EMBL/GenBank/DDBJ whole genome shotgun (WGS) entry which is preliminary data.</text>
</comment>
<dbReference type="AlphaFoldDB" id="A0A9N7TW54"/>
<protein>
    <submittedName>
        <fullName evidence="1">Uncharacterized protein</fullName>
    </submittedName>
</protein>
<dbReference type="Proteomes" id="UP001153269">
    <property type="component" value="Unassembled WGS sequence"/>
</dbReference>
<evidence type="ECO:0000313" key="1">
    <source>
        <dbReference type="EMBL" id="CAB1419678.1"/>
    </source>
</evidence>
<reference evidence="1" key="1">
    <citation type="submission" date="2020-03" db="EMBL/GenBank/DDBJ databases">
        <authorList>
            <person name="Weist P."/>
        </authorList>
    </citation>
    <scope>NUCLEOTIDE SEQUENCE</scope>
</reference>
<name>A0A9N7TW54_PLEPL</name>
<gene>
    <name evidence="1" type="ORF">PLEPLA_LOCUS7529</name>
</gene>
<organism evidence="1 2">
    <name type="scientific">Pleuronectes platessa</name>
    <name type="common">European plaice</name>
    <dbReference type="NCBI Taxonomy" id="8262"/>
    <lineage>
        <taxon>Eukaryota</taxon>
        <taxon>Metazoa</taxon>
        <taxon>Chordata</taxon>
        <taxon>Craniata</taxon>
        <taxon>Vertebrata</taxon>
        <taxon>Euteleostomi</taxon>
        <taxon>Actinopterygii</taxon>
        <taxon>Neopterygii</taxon>
        <taxon>Teleostei</taxon>
        <taxon>Neoteleostei</taxon>
        <taxon>Acanthomorphata</taxon>
        <taxon>Carangaria</taxon>
        <taxon>Pleuronectiformes</taxon>
        <taxon>Pleuronectoidei</taxon>
        <taxon>Pleuronectidae</taxon>
        <taxon>Pleuronectes</taxon>
    </lineage>
</organism>
<evidence type="ECO:0000313" key="2">
    <source>
        <dbReference type="Proteomes" id="UP001153269"/>
    </source>
</evidence>
<sequence length="171" mass="18245">MLCWGANQLGNICCPSGKVTGVTVPGLGVHSIPPSSPPAAKPSPPLEAHRPCRHNHRTATLGSQKLALIYMEPWDGLRLSVHQSVSRSCLDRTLPALDLGYRLRQSETQICDWSSEASGEPPLLFDQLIDLLTLAAGRLINGVDAPVGGASSSVESPAPLGFTLLHHQKYP</sequence>
<dbReference type="EMBL" id="CADEAL010000403">
    <property type="protein sequence ID" value="CAB1419678.1"/>
    <property type="molecule type" value="Genomic_DNA"/>
</dbReference>
<accession>A0A9N7TW54</accession>
<proteinExistence type="predicted"/>